<gene>
    <name evidence="4" type="ORF">FC21_GL000066</name>
</gene>
<dbReference type="PROSITE" id="PS51194">
    <property type="entry name" value="HELICASE_CTER"/>
    <property type="match status" value="1"/>
</dbReference>
<dbReference type="GO" id="GO:0005829">
    <property type="term" value="C:cytosol"/>
    <property type="evidence" value="ECO:0007669"/>
    <property type="project" value="TreeGrafter"/>
</dbReference>
<dbReference type="InterPro" id="IPR050742">
    <property type="entry name" value="Helicase_Restrict-Modif_Enz"/>
</dbReference>
<proteinExistence type="predicted"/>
<organism evidence="4 5">
    <name type="scientific">Limosilactobacillus equigenerosi DSM 18793 = JCM 14505</name>
    <dbReference type="NCBI Taxonomy" id="1423742"/>
    <lineage>
        <taxon>Bacteria</taxon>
        <taxon>Bacillati</taxon>
        <taxon>Bacillota</taxon>
        <taxon>Bacilli</taxon>
        <taxon>Lactobacillales</taxon>
        <taxon>Lactobacillaceae</taxon>
        <taxon>Limosilactobacillus</taxon>
    </lineage>
</organism>
<dbReference type="OrthoDB" id="9758243at2"/>
<comment type="caution">
    <text evidence="4">The sequence shown here is derived from an EMBL/GenBank/DDBJ whole genome shotgun (WGS) entry which is preliminary data.</text>
</comment>
<dbReference type="STRING" id="417373.GCA_001570685_00775"/>
<feature type="coiled-coil region" evidence="1">
    <location>
        <begin position="147"/>
        <end position="174"/>
    </location>
</feature>
<keyword evidence="1" id="KW-0175">Coiled coil</keyword>
<name>A0A0R1UPR8_9LACO</name>
<dbReference type="SUPFAM" id="SSF52540">
    <property type="entry name" value="P-loop containing nucleoside triphosphate hydrolases"/>
    <property type="match status" value="1"/>
</dbReference>
<dbReference type="Pfam" id="PF04313">
    <property type="entry name" value="HSDR_N"/>
    <property type="match status" value="1"/>
</dbReference>
<dbReference type="GO" id="GO:0009307">
    <property type="term" value="P:DNA restriction-modification system"/>
    <property type="evidence" value="ECO:0007669"/>
    <property type="project" value="UniProtKB-KW"/>
</dbReference>
<dbReference type="PANTHER" id="PTHR47396">
    <property type="entry name" value="TYPE I RESTRICTION ENZYME ECOKI R PROTEIN"/>
    <property type="match status" value="1"/>
</dbReference>
<dbReference type="SMART" id="SM00487">
    <property type="entry name" value="DEXDc"/>
    <property type="match status" value="1"/>
</dbReference>
<evidence type="ECO:0000259" key="3">
    <source>
        <dbReference type="PROSITE" id="PS51194"/>
    </source>
</evidence>
<dbReference type="Gene3D" id="3.90.1570.30">
    <property type="match status" value="1"/>
</dbReference>
<dbReference type="PATRIC" id="fig|1423742.4.peg.75"/>
<feature type="domain" description="Helicase ATP-binding" evidence="2">
    <location>
        <begin position="384"/>
        <end position="566"/>
    </location>
</feature>
<reference evidence="4 5" key="1">
    <citation type="journal article" date="2015" name="Genome Announc.">
        <title>Expanding the biotechnology potential of lactobacilli through comparative genomics of 213 strains and associated genera.</title>
        <authorList>
            <person name="Sun Z."/>
            <person name="Harris H.M."/>
            <person name="McCann A."/>
            <person name="Guo C."/>
            <person name="Argimon S."/>
            <person name="Zhang W."/>
            <person name="Yang X."/>
            <person name="Jeffery I.B."/>
            <person name="Cooney J.C."/>
            <person name="Kagawa T.F."/>
            <person name="Liu W."/>
            <person name="Song Y."/>
            <person name="Salvetti E."/>
            <person name="Wrobel A."/>
            <person name="Rasinkangas P."/>
            <person name="Parkhill J."/>
            <person name="Rea M.C."/>
            <person name="O'Sullivan O."/>
            <person name="Ritari J."/>
            <person name="Douillard F.P."/>
            <person name="Paul Ross R."/>
            <person name="Yang R."/>
            <person name="Briner A.E."/>
            <person name="Felis G.E."/>
            <person name="de Vos W.M."/>
            <person name="Barrangou R."/>
            <person name="Klaenhammer T.R."/>
            <person name="Caufield P.W."/>
            <person name="Cui Y."/>
            <person name="Zhang H."/>
            <person name="O'Toole P.W."/>
        </authorList>
    </citation>
    <scope>NUCLEOTIDE SEQUENCE [LARGE SCALE GENOMIC DNA]</scope>
    <source>
        <strain evidence="4 5">DSM 18793</strain>
    </source>
</reference>
<evidence type="ECO:0000256" key="1">
    <source>
        <dbReference type="SAM" id="Coils"/>
    </source>
</evidence>
<dbReference type="Pfam" id="PF04851">
    <property type="entry name" value="ResIII"/>
    <property type="match status" value="1"/>
</dbReference>
<dbReference type="SMART" id="SM00490">
    <property type="entry name" value="HELICc"/>
    <property type="match status" value="1"/>
</dbReference>
<dbReference type="InterPro" id="IPR014001">
    <property type="entry name" value="Helicase_ATP-bd"/>
</dbReference>
<keyword evidence="5" id="KW-1185">Reference proteome</keyword>
<accession>A0A0R1UPR8</accession>
<dbReference type="InterPro" id="IPR007409">
    <property type="entry name" value="Restrct_endonuc_type1_HsdR_N"/>
</dbReference>
<evidence type="ECO:0000313" key="5">
    <source>
        <dbReference type="Proteomes" id="UP000051084"/>
    </source>
</evidence>
<protein>
    <submittedName>
        <fullName evidence="4">Helicase C-terminal domain protein</fullName>
    </submittedName>
</protein>
<dbReference type="InterPro" id="IPR006935">
    <property type="entry name" value="Helicase/UvrB_N"/>
</dbReference>
<dbReference type="InterPro" id="IPR013670">
    <property type="entry name" value="EcoEI_R_C_dom"/>
</dbReference>
<dbReference type="Pfam" id="PF00271">
    <property type="entry name" value="Helicase_C"/>
    <property type="match status" value="1"/>
</dbReference>
<dbReference type="Gene3D" id="3.40.50.300">
    <property type="entry name" value="P-loop containing nucleotide triphosphate hydrolases"/>
    <property type="match status" value="2"/>
</dbReference>
<dbReference type="GO" id="GO:0009035">
    <property type="term" value="F:type I site-specific deoxyribonuclease activity"/>
    <property type="evidence" value="ECO:0007669"/>
    <property type="project" value="UniProtKB-EC"/>
</dbReference>
<dbReference type="EMBL" id="AZGC01000049">
    <property type="protein sequence ID" value="KRL92965.1"/>
    <property type="molecule type" value="Genomic_DNA"/>
</dbReference>
<dbReference type="PANTHER" id="PTHR47396:SF1">
    <property type="entry name" value="ATP-DEPENDENT HELICASE IRC3-RELATED"/>
    <property type="match status" value="1"/>
</dbReference>
<dbReference type="InterPro" id="IPR027417">
    <property type="entry name" value="P-loop_NTPase"/>
</dbReference>
<sequence length="1074" mass="123505">MANFQVENLDAEYDQTQKIAYSAELTIYTSPLTSLTAFGQFAEYLTILIFELDGLGDYSKQYDRINLMRTSSGDYPHELITRLEGMRKYRNKSTHAELRKKYTNEELVKLALAIDKYAVTVWEWFINTYTQETVAEYQTPVNHEQLTAEQEQQIQAQEKRIAELEAQIDSYQPKLSPIDLTPEAKVKRKKLNQLFAKNHPLTEAENRRLIDNQLREVGWEVDTNQLTQANGARPEKNKNKAISEWRFNNGKKADYALFIGKQFVGIVEAKKPDETVSTSALQQSYDYFKDAIEETGEEVPFIYSTNGRPYLAQVKTESGIWFWNARNPKHAPEALPAWHSPDDLKQKLSAKPEEDANQELHKDADFPEFANRKYQIEAIQAIESAVANHQSRILLAMATGTGKTRTAISLMYRLLKHKRARRILYLVDRQSLATQTNNALTDNRIEQQSISSIFGVKTFEEILPEMTTKIQIATVQGMVKRLFHNGETEITPGMYDFVIVDEAHRGYFEDKEMTDDEMEFYDHNDYVSQYRRVVDYFDAVAIGMTATPTLNTIKIFGNPVYSYSYRQAVLDGYLMDHDAPIILETEQSQNGLHFKKGAEVTVFDYDSHQVDTDVLSDDIDFEVDDFNIKVDNTGFNREIASYLTKQLDPNDPELGKTLIFATRDSHADKIVSLLNEAFEAADNPVPINAIMKITGKDRHREDHIKQFNNEQFPNIVVTVDLLTTGIDIPSITNLVFLRRVKSRVLFEQMLGRATRLCPDVEVDHFKIYDAVGQYKAMKSFTAMNQVIQSKNINRSIKELYELAVGATSEDAYHEYLEQLTAKLQRKCSRLSSEQINELEDGLQIPDLLGWVRNLQTLTLGELSQFEEEINVLNDYRVMKRRVIVSYDEDQVVSDKPGFGNDGVTTSSDYLEEFNQFVQHAVNEKVGIYVTAKSRPRDLKLQDLQEIERVLVFKGFNETDLQKAWKQEHHQNTAANIISFIRQAALGTPLQDEDELISRAMKKVYNLADWNDKQKKWLRRIESQLRENNVLGPTAKMAFNDNDIFREKGGYNRINKDLDGKADEIINLINDVMFG</sequence>
<keyword evidence="4" id="KW-0547">Nucleotide-binding</keyword>
<dbReference type="RefSeq" id="WP_056995725.1">
    <property type="nucleotide sequence ID" value="NZ_AZGC01000049.1"/>
</dbReference>
<dbReference type="NCBIfam" id="NF008521">
    <property type="entry name" value="PRK11448.1"/>
    <property type="match status" value="1"/>
</dbReference>
<evidence type="ECO:0000313" key="4">
    <source>
        <dbReference type="EMBL" id="KRL92965.1"/>
    </source>
</evidence>
<dbReference type="GO" id="GO:0004386">
    <property type="term" value="F:helicase activity"/>
    <property type="evidence" value="ECO:0007669"/>
    <property type="project" value="UniProtKB-KW"/>
</dbReference>
<dbReference type="InterPro" id="IPR001650">
    <property type="entry name" value="Helicase_C-like"/>
</dbReference>
<keyword evidence="4" id="KW-0347">Helicase</keyword>
<dbReference type="Pfam" id="PF08463">
    <property type="entry name" value="EcoEI_R_C"/>
    <property type="match status" value="1"/>
</dbReference>
<feature type="domain" description="Helicase C-terminal" evidence="3">
    <location>
        <begin position="646"/>
        <end position="800"/>
    </location>
</feature>
<dbReference type="AlphaFoldDB" id="A0A0R1UPR8"/>
<keyword evidence="4" id="KW-0067">ATP-binding</keyword>
<dbReference type="CDD" id="cd18799">
    <property type="entry name" value="SF2_C_EcoAI-like"/>
    <property type="match status" value="1"/>
</dbReference>
<evidence type="ECO:0000259" key="2">
    <source>
        <dbReference type="PROSITE" id="PS51192"/>
    </source>
</evidence>
<dbReference type="GO" id="GO:0003677">
    <property type="term" value="F:DNA binding"/>
    <property type="evidence" value="ECO:0007669"/>
    <property type="project" value="UniProtKB-KW"/>
</dbReference>
<dbReference type="GO" id="GO:0005524">
    <property type="term" value="F:ATP binding"/>
    <property type="evidence" value="ECO:0007669"/>
    <property type="project" value="UniProtKB-KW"/>
</dbReference>
<keyword evidence="4" id="KW-0378">Hydrolase</keyword>
<dbReference type="PROSITE" id="PS51192">
    <property type="entry name" value="HELICASE_ATP_BIND_1"/>
    <property type="match status" value="1"/>
</dbReference>
<dbReference type="Proteomes" id="UP000051084">
    <property type="component" value="Unassembled WGS sequence"/>
</dbReference>